<proteinExistence type="predicted"/>
<dbReference type="RefSeq" id="WP_180155425.1">
    <property type="nucleotide sequence ID" value="NZ_JACCEM010000005.1"/>
</dbReference>
<reference evidence="2 3" key="1">
    <citation type="submission" date="2020-07" db="EMBL/GenBank/DDBJ databases">
        <title>Taxonomic revisions and descriptions of new bacterial species based on genomic comparisons in the high-G+C-content subgroup of the family Alcaligenaceae.</title>
        <authorList>
            <person name="Szabo A."/>
            <person name="Felfoldi T."/>
        </authorList>
    </citation>
    <scope>NUCLEOTIDE SEQUENCE [LARGE SCALE GENOMIC DNA]</scope>
    <source>
        <strain evidence="2 3">LMG 24012</strain>
    </source>
</reference>
<dbReference type="EMBL" id="JACCEM010000005">
    <property type="protein sequence ID" value="NYT49973.1"/>
    <property type="molecule type" value="Genomic_DNA"/>
</dbReference>
<evidence type="ECO:0000313" key="3">
    <source>
        <dbReference type="Proteomes" id="UP000559809"/>
    </source>
</evidence>
<name>A0A853FZD2_9BURK</name>
<feature type="transmembrane region" description="Helical" evidence="1">
    <location>
        <begin position="468"/>
        <end position="486"/>
    </location>
</feature>
<feature type="transmembrane region" description="Helical" evidence="1">
    <location>
        <begin position="125"/>
        <end position="141"/>
    </location>
</feature>
<dbReference type="Pfam" id="PF04632">
    <property type="entry name" value="FUSC"/>
    <property type="match status" value="1"/>
</dbReference>
<sequence>MAATASGVLPALLSVARTELLPFDGRLGMAWRVAAQCMIAAAVFMTYGIPMAAIGCYLILFIMKPASTESSLMAVAISILVSLVVMIMFAVLHWTIDSPLLRMAVLVGGSILFLYIGAASQLGPVGNILAMVVAFIMTLLSDVPFGEVATRGLLYAWLMAAAPMGLVVLFNLFFGRSSLAWLRARLSARLQAAADVIEGRSPSAALEEFLLEGNEELDKQAGLVRLLHLAPTVQTRFLTNAISTSYRLMLAASRLEPSDTSPCRMRLAARCREAALAMRQGVPAPADIGGTEGDAGLDDVRKALASLSSGTAPARGHAPASRKGFFFADALSNPAYQHFALRTTAAAVICYLIYTALDWQGIHTAMITCYVAALGSTAETLHKLFLRIIGCLAGAAMGMASIIFVIPHITSIGALMILVFAGVLAAGWVAAGSERISYAGIQIGLAFLLTVLQGFGPDVQMDVAWDRIIGIMLGNFVMFVMFTKLWPVGMISSVVPALTRALNSLAAIATADRNDDPGTEEISGVMSELSQARQGLQFLLFEPRKLRPADGNVALLHDVISKANHLCRLVAFREGRQTSEYDRAIRELPDLMRTVRRANT</sequence>
<feature type="transmembrane region" description="Helical" evidence="1">
    <location>
        <begin position="412"/>
        <end position="431"/>
    </location>
</feature>
<dbReference type="InterPro" id="IPR006726">
    <property type="entry name" value="PHBA_efflux_AaeB/fusaric-R"/>
</dbReference>
<evidence type="ECO:0000256" key="1">
    <source>
        <dbReference type="SAM" id="Phobius"/>
    </source>
</evidence>
<feature type="transmembrane region" description="Helical" evidence="1">
    <location>
        <begin position="33"/>
        <end position="60"/>
    </location>
</feature>
<organism evidence="2 3">
    <name type="scientific">Parapusillimonas granuli</name>
    <dbReference type="NCBI Taxonomy" id="380911"/>
    <lineage>
        <taxon>Bacteria</taxon>
        <taxon>Pseudomonadati</taxon>
        <taxon>Pseudomonadota</taxon>
        <taxon>Betaproteobacteria</taxon>
        <taxon>Burkholderiales</taxon>
        <taxon>Alcaligenaceae</taxon>
        <taxon>Parapusillimonas</taxon>
    </lineage>
</organism>
<feature type="transmembrane region" description="Helical" evidence="1">
    <location>
        <begin position="438"/>
        <end position="456"/>
    </location>
</feature>
<evidence type="ECO:0000313" key="2">
    <source>
        <dbReference type="EMBL" id="NYT49973.1"/>
    </source>
</evidence>
<keyword evidence="1" id="KW-1133">Transmembrane helix</keyword>
<protein>
    <submittedName>
        <fullName evidence="2">FUSC family protein</fullName>
    </submittedName>
</protein>
<feature type="transmembrane region" description="Helical" evidence="1">
    <location>
        <begin position="100"/>
        <end position="118"/>
    </location>
</feature>
<feature type="transmembrane region" description="Helical" evidence="1">
    <location>
        <begin position="384"/>
        <end position="406"/>
    </location>
</feature>
<gene>
    <name evidence="2" type="ORF">H0A72_11695</name>
</gene>
<dbReference type="AlphaFoldDB" id="A0A853FZD2"/>
<dbReference type="GO" id="GO:0022857">
    <property type="term" value="F:transmembrane transporter activity"/>
    <property type="evidence" value="ECO:0007669"/>
    <property type="project" value="InterPro"/>
</dbReference>
<feature type="transmembrane region" description="Helical" evidence="1">
    <location>
        <begin position="153"/>
        <end position="174"/>
    </location>
</feature>
<keyword evidence="1" id="KW-0472">Membrane</keyword>
<keyword evidence="3" id="KW-1185">Reference proteome</keyword>
<dbReference type="GO" id="GO:0005886">
    <property type="term" value="C:plasma membrane"/>
    <property type="evidence" value="ECO:0007669"/>
    <property type="project" value="InterPro"/>
</dbReference>
<accession>A0A853FZD2</accession>
<dbReference type="Proteomes" id="UP000559809">
    <property type="component" value="Unassembled WGS sequence"/>
</dbReference>
<keyword evidence="1" id="KW-0812">Transmembrane</keyword>
<comment type="caution">
    <text evidence="2">The sequence shown here is derived from an EMBL/GenBank/DDBJ whole genome shotgun (WGS) entry which is preliminary data.</text>
</comment>
<feature type="transmembrane region" description="Helical" evidence="1">
    <location>
        <begin position="72"/>
        <end position="94"/>
    </location>
</feature>